<keyword evidence="5" id="KW-1185">Reference proteome</keyword>
<dbReference type="Proteomes" id="UP000632154">
    <property type="component" value="Unassembled WGS sequence"/>
</dbReference>
<evidence type="ECO:0000256" key="2">
    <source>
        <dbReference type="ARBA" id="ARBA00023002"/>
    </source>
</evidence>
<name>A0ABQ3JYZ5_9DEIO</name>
<keyword evidence="2" id="KW-0560">Oxidoreductase</keyword>
<dbReference type="EMBL" id="BNAL01000001">
    <property type="protein sequence ID" value="GHF92536.1"/>
    <property type="molecule type" value="Genomic_DNA"/>
</dbReference>
<proteinExistence type="inferred from homology"/>
<evidence type="ECO:0000313" key="4">
    <source>
        <dbReference type="EMBL" id="GHF92536.1"/>
    </source>
</evidence>
<accession>A0ABQ3JYZ5</accession>
<dbReference type="PANTHER" id="PTHR44196">
    <property type="entry name" value="DEHYDROGENASE/REDUCTASE SDR FAMILY MEMBER 7B"/>
    <property type="match status" value="1"/>
</dbReference>
<dbReference type="InterPro" id="IPR036291">
    <property type="entry name" value="NAD(P)-bd_dom_sf"/>
</dbReference>
<dbReference type="InterPro" id="IPR020904">
    <property type="entry name" value="Sc_DH/Rdtase_CS"/>
</dbReference>
<evidence type="ECO:0000256" key="1">
    <source>
        <dbReference type="ARBA" id="ARBA00006484"/>
    </source>
</evidence>
<dbReference type="PRINTS" id="PR00080">
    <property type="entry name" value="SDRFAMILY"/>
</dbReference>
<evidence type="ECO:0000256" key="3">
    <source>
        <dbReference type="RuleBase" id="RU000363"/>
    </source>
</evidence>
<dbReference type="PANTHER" id="PTHR44196:SF1">
    <property type="entry name" value="DEHYDROGENASE_REDUCTASE SDR FAMILY MEMBER 7B"/>
    <property type="match status" value="1"/>
</dbReference>
<comment type="caution">
    <text evidence="4">The sequence shown here is derived from an EMBL/GenBank/DDBJ whole genome shotgun (WGS) entry which is preliminary data.</text>
</comment>
<dbReference type="InterPro" id="IPR002347">
    <property type="entry name" value="SDR_fam"/>
</dbReference>
<dbReference type="SUPFAM" id="SSF51735">
    <property type="entry name" value="NAD(P)-binding Rossmann-fold domains"/>
    <property type="match status" value="1"/>
</dbReference>
<evidence type="ECO:0000313" key="5">
    <source>
        <dbReference type="Proteomes" id="UP000632154"/>
    </source>
</evidence>
<dbReference type="RefSeq" id="WP_189641647.1">
    <property type="nucleotide sequence ID" value="NZ_BNAL01000001.1"/>
</dbReference>
<comment type="similarity">
    <text evidence="1 3">Belongs to the short-chain dehydrogenases/reductases (SDR) family.</text>
</comment>
<reference evidence="5" key="1">
    <citation type="journal article" date="2019" name="Int. J. Syst. Evol. Microbiol.">
        <title>The Global Catalogue of Microorganisms (GCM) 10K type strain sequencing project: providing services to taxonomists for standard genome sequencing and annotation.</title>
        <authorList>
            <consortium name="The Broad Institute Genomics Platform"/>
            <consortium name="The Broad Institute Genome Sequencing Center for Infectious Disease"/>
            <person name="Wu L."/>
            <person name="Ma J."/>
        </authorList>
    </citation>
    <scope>NUCLEOTIDE SEQUENCE [LARGE SCALE GENOMIC DNA]</scope>
    <source>
        <strain evidence="5">CGMCC 1.18439</strain>
    </source>
</reference>
<protein>
    <submittedName>
        <fullName evidence="4">Short-chain dehydrogenase</fullName>
    </submittedName>
</protein>
<dbReference type="Gene3D" id="3.40.50.720">
    <property type="entry name" value="NAD(P)-binding Rossmann-like Domain"/>
    <property type="match status" value="1"/>
</dbReference>
<dbReference type="PRINTS" id="PR00081">
    <property type="entry name" value="GDHRDH"/>
</dbReference>
<organism evidence="4 5">
    <name type="scientific">Deinococcus piscis</name>
    <dbReference type="NCBI Taxonomy" id="394230"/>
    <lineage>
        <taxon>Bacteria</taxon>
        <taxon>Thermotogati</taxon>
        <taxon>Deinococcota</taxon>
        <taxon>Deinococci</taxon>
        <taxon>Deinococcales</taxon>
        <taxon>Deinococcaceae</taxon>
        <taxon>Deinococcus</taxon>
    </lineage>
</organism>
<dbReference type="Pfam" id="PF00106">
    <property type="entry name" value="adh_short"/>
    <property type="match status" value="1"/>
</dbReference>
<dbReference type="PROSITE" id="PS00061">
    <property type="entry name" value="ADH_SHORT"/>
    <property type="match status" value="1"/>
</dbReference>
<gene>
    <name evidence="4" type="ORF">GCM10017783_00370</name>
</gene>
<sequence length="232" mass="24712">MTTTLQGRTIAVTGASRGIGLRVAEVLAAEGAQVVAGARDLSGVPDIAGVQFMTLDVTDQSSVRAFADTAIAAGADALVNNAGVGSFMPVEDITPEEYRRIMDTNVLGVILTSGAFVPHFRTLGRSTIVNVTSDVSARTFARGGLYTASKYAARAITQALAYEGHEYGLRVSEIRSGNVDTYFGDTQQGIPEKEEWLRPDDIAQAVLYALSAPGHVRIDEILLHPTWQPIAF</sequence>